<evidence type="ECO:0008006" key="5">
    <source>
        <dbReference type="Google" id="ProtNLM"/>
    </source>
</evidence>
<feature type="domain" description="RNA polymerase sigma-70 region 2" evidence="2">
    <location>
        <begin position="123"/>
        <end position="186"/>
    </location>
</feature>
<dbReference type="PANTHER" id="PTHR30603">
    <property type="entry name" value="RNA POLYMERASE SIGMA FACTOR RPO"/>
    <property type="match status" value="1"/>
</dbReference>
<dbReference type="GO" id="GO:0003700">
    <property type="term" value="F:DNA-binding transcription factor activity"/>
    <property type="evidence" value="ECO:0007669"/>
    <property type="project" value="InterPro"/>
</dbReference>
<gene>
    <name evidence="3" type="ORF">HZB08_01700</name>
</gene>
<evidence type="ECO:0000259" key="1">
    <source>
        <dbReference type="Pfam" id="PF04539"/>
    </source>
</evidence>
<comment type="caution">
    <text evidence="3">The sequence shown here is derived from an EMBL/GenBank/DDBJ whole genome shotgun (WGS) entry which is preliminary data.</text>
</comment>
<feature type="domain" description="RNA polymerase sigma-70 region 3" evidence="1">
    <location>
        <begin position="200"/>
        <end position="267"/>
    </location>
</feature>
<dbReference type="AlphaFoldDB" id="A0A9D6YT08"/>
<dbReference type="InterPro" id="IPR013325">
    <property type="entry name" value="RNA_pol_sigma_r2"/>
</dbReference>
<evidence type="ECO:0000259" key="2">
    <source>
        <dbReference type="Pfam" id="PF04542"/>
    </source>
</evidence>
<dbReference type="PANTHER" id="PTHR30603:SF47">
    <property type="entry name" value="RNA POLYMERASE SIGMA FACTOR SIGD, CHLOROPLASTIC"/>
    <property type="match status" value="1"/>
</dbReference>
<protein>
    <recommendedName>
        <fullName evidence="5">RNA polymerase sigma-70 region 2 domain-containing protein</fullName>
    </recommendedName>
</protein>
<name>A0A9D6YT08_UNCSA</name>
<evidence type="ECO:0000313" key="4">
    <source>
        <dbReference type="Proteomes" id="UP000808761"/>
    </source>
</evidence>
<dbReference type="InterPro" id="IPR036388">
    <property type="entry name" value="WH-like_DNA-bd_sf"/>
</dbReference>
<dbReference type="Pfam" id="PF04542">
    <property type="entry name" value="Sigma70_r2"/>
    <property type="match status" value="1"/>
</dbReference>
<accession>A0A9D6YT08</accession>
<dbReference type="Gene3D" id="1.20.120.1810">
    <property type="match status" value="1"/>
</dbReference>
<dbReference type="InterPro" id="IPR050239">
    <property type="entry name" value="Sigma-70_RNA_pol_init_factors"/>
</dbReference>
<organism evidence="3 4">
    <name type="scientific">Candidatus Saganbacteria bacterium</name>
    <dbReference type="NCBI Taxonomy" id="2575572"/>
    <lineage>
        <taxon>Bacteria</taxon>
        <taxon>Bacillati</taxon>
        <taxon>Saganbacteria</taxon>
    </lineage>
</organism>
<dbReference type="InterPro" id="IPR007624">
    <property type="entry name" value="RNA_pol_sigma70_r3"/>
</dbReference>
<dbReference type="EMBL" id="JACRKR010000087">
    <property type="protein sequence ID" value="MBI5078722.1"/>
    <property type="molecule type" value="Genomic_DNA"/>
</dbReference>
<sequence>MTISISLEKLRQANNQIGCRPKKVVKVPNEITGEIGRPARLALKAEILREVPSIKDKLSLFFWYRKPADEILLFKVYGVGLGLEGAGIEEMIKREVKNETQRTAFLSIWYDCLAKAWERALPNQPLVKSVAKKYEALTFNDRVQSGMIGLLRAALIFDPERGSEFSTFAYPSIKWEIQRAIANQSRAVRIPVTRRRVIAQFNRLEGQLSEQRDRELTVGEMADYLGVSIEEIQQIGMDAAPILSLENPQRDDEMPLTSTMEDTSIPDTLSPVDKEKLKEILTREIDGLPYQMSFVLRESSGLGGKPKTNDEISRLVGQLTNTSLTANRIRQVRREGLDLLRDRLLEKYPYLTELMGK</sequence>
<reference evidence="3" key="1">
    <citation type="submission" date="2020-07" db="EMBL/GenBank/DDBJ databases">
        <title>Huge and variable diversity of episymbiotic CPR bacteria and DPANN archaea in groundwater ecosystems.</title>
        <authorList>
            <person name="He C.Y."/>
            <person name="Keren R."/>
            <person name="Whittaker M."/>
            <person name="Farag I.F."/>
            <person name="Doudna J."/>
            <person name="Cate J.H.D."/>
            <person name="Banfield J.F."/>
        </authorList>
    </citation>
    <scope>NUCLEOTIDE SEQUENCE</scope>
    <source>
        <strain evidence="3">NC_groundwater_1860_Pr3_B-0.1um_51_7</strain>
    </source>
</reference>
<dbReference type="SUPFAM" id="SSF88946">
    <property type="entry name" value="Sigma2 domain of RNA polymerase sigma factors"/>
    <property type="match status" value="1"/>
</dbReference>
<evidence type="ECO:0000313" key="3">
    <source>
        <dbReference type="EMBL" id="MBI5078722.1"/>
    </source>
</evidence>
<dbReference type="Pfam" id="PF04539">
    <property type="entry name" value="Sigma70_r3"/>
    <property type="match status" value="1"/>
</dbReference>
<dbReference type="Gene3D" id="1.10.10.10">
    <property type="entry name" value="Winged helix-like DNA-binding domain superfamily/Winged helix DNA-binding domain"/>
    <property type="match status" value="2"/>
</dbReference>
<dbReference type="InterPro" id="IPR007627">
    <property type="entry name" value="RNA_pol_sigma70_r2"/>
</dbReference>
<dbReference type="Proteomes" id="UP000808761">
    <property type="component" value="Unassembled WGS sequence"/>
</dbReference>
<dbReference type="SUPFAM" id="SSF88659">
    <property type="entry name" value="Sigma3 and sigma4 domains of RNA polymerase sigma factors"/>
    <property type="match status" value="2"/>
</dbReference>
<proteinExistence type="predicted"/>
<dbReference type="InterPro" id="IPR013324">
    <property type="entry name" value="RNA_pol_sigma_r3/r4-like"/>
</dbReference>
<dbReference type="GO" id="GO:0006352">
    <property type="term" value="P:DNA-templated transcription initiation"/>
    <property type="evidence" value="ECO:0007669"/>
    <property type="project" value="InterPro"/>
</dbReference>